<evidence type="ECO:0000313" key="3">
    <source>
        <dbReference type="Proteomes" id="UP001589646"/>
    </source>
</evidence>
<reference evidence="2 3" key="1">
    <citation type="submission" date="2024-09" db="EMBL/GenBank/DDBJ databases">
        <authorList>
            <person name="Sun Q."/>
            <person name="Mori K."/>
        </authorList>
    </citation>
    <scope>NUCLEOTIDE SEQUENCE [LARGE SCALE GENOMIC DNA]</scope>
    <source>
        <strain evidence="2 3">JCM 3323</strain>
    </source>
</reference>
<sequence>MRGAHRERRSRRPGLAAGPKKTAEGVCVLSSEGNLAWLELKTVKSELGWPKSVSGSAVVWGR</sequence>
<organism evidence="2 3">
    <name type="scientific">Nonomuraea roseola</name>
    <dbReference type="NCBI Taxonomy" id="46179"/>
    <lineage>
        <taxon>Bacteria</taxon>
        <taxon>Bacillati</taxon>
        <taxon>Actinomycetota</taxon>
        <taxon>Actinomycetes</taxon>
        <taxon>Streptosporangiales</taxon>
        <taxon>Streptosporangiaceae</taxon>
        <taxon>Nonomuraea</taxon>
    </lineage>
</organism>
<protein>
    <submittedName>
        <fullName evidence="2">Uncharacterized protein</fullName>
    </submittedName>
</protein>
<evidence type="ECO:0000256" key="1">
    <source>
        <dbReference type="SAM" id="MobiDB-lite"/>
    </source>
</evidence>
<evidence type="ECO:0000313" key="2">
    <source>
        <dbReference type="EMBL" id="MFB9533903.1"/>
    </source>
</evidence>
<dbReference type="EMBL" id="JBHMCE010000021">
    <property type="protein sequence ID" value="MFB9533903.1"/>
    <property type="molecule type" value="Genomic_DNA"/>
</dbReference>
<feature type="compositionally biased region" description="Basic residues" evidence="1">
    <location>
        <begin position="1"/>
        <end position="12"/>
    </location>
</feature>
<feature type="region of interest" description="Disordered" evidence="1">
    <location>
        <begin position="1"/>
        <end position="23"/>
    </location>
</feature>
<keyword evidence="3" id="KW-1185">Reference proteome</keyword>
<proteinExistence type="predicted"/>
<accession>A0ABV5QG83</accession>
<comment type="caution">
    <text evidence="2">The sequence shown here is derived from an EMBL/GenBank/DDBJ whole genome shotgun (WGS) entry which is preliminary data.</text>
</comment>
<dbReference type="Proteomes" id="UP001589646">
    <property type="component" value="Unassembled WGS sequence"/>
</dbReference>
<dbReference type="RefSeq" id="WP_346119247.1">
    <property type="nucleotide sequence ID" value="NZ_BAAAXC010000007.1"/>
</dbReference>
<gene>
    <name evidence="2" type="ORF">ACFFRN_45530</name>
</gene>
<name>A0ABV5QG83_9ACTN</name>